<proteinExistence type="predicted"/>
<dbReference type="InterPro" id="IPR005532">
    <property type="entry name" value="SUMF_dom"/>
</dbReference>
<dbReference type="Gene3D" id="3.90.1580.10">
    <property type="entry name" value="paralog of FGE (formylglycine-generating enzyme)"/>
    <property type="match status" value="1"/>
</dbReference>
<dbReference type="AlphaFoldDB" id="A0A562SWI8"/>
<sequence length="370" mass="41085">MKRMYTYAFALSTLALLNSCAENRDADKQKSDLVECAADNAAGFLPTVENNLTRPTTLPEGMVWIPGGTFSMGTAEANESLCEVKGLTTDATPIHQVYVDAFLMDEHEVTNEEFAKFVEATGYKTVAEQVPTKEEFPDAPVEMLVAGSVVFSPPANAVNLNDYMLWWQFVKAADWKHPQGAGSSIEGKENYPVVHIAWEDAMAYAKWAGKRLPTEAEWEFAARGGYCGKRFAWGDEFNPSGKAMANTFQGKFPNNDLAKDGFKGIAPVKQFAKNGYGLYDMAGNVWEWCADWYNHDYYQSLPANEVIKNPVGPAESFDPAEPGMKKKVHRGGSFLCTDQYCSRYVMGTRGKGEWRTGTNHLGFRCVKDVQ</sequence>
<accession>A0A562SWI8</accession>
<dbReference type="GO" id="GO:0120147">
    <property type="term" value="F:formylglycine-generating oxidase activity"/>
    <property type="evidence" value="ECO:0007669"/>
    <property type="project" value="TreeGrafter"/>
</dbReference>
<name>A0A562SWI8_9BACT</name>
<feature type="chain" id="PRO_5021735848" evidence="1">
    <location>
        <begin position="22"/>
        <end position="370"/>
    </location>
</feature>
<evidence type="ECO:0000313" key="4">
    <source>
        <dbReference type="Proteomes" id="UP000316167"/>
    </source>
</evidence>
<organism evidence="3 4">
    <name type="scientific">Lacibacter cauensis</name>
    <dbReference type="NCBI Taxonomy" id="510947"/>
    <lineage>
        <taxon>Bacteria</taxon>
        <taxon>Pseudomonadati</taxon>
        <taxon>Bacteroidota</taxon>
        <taxon>Chitinophagia</taxon>
        <taxon>Chitinophagales</taxon>
        <taxon>Chitinophagaceae</taxon>
        <taxon>Lacibacter</taxon>
    </lineage>
</organism>
<protein>
    <submittedName>
        <fullName evidence="3">Formylglycine-generating enzyme required for sulfatase activity</fullName>
    </submittedName>
</protein>
<dbReference type="Pfam" id="PF03781">
    <property type="entry name" value="FGE-sulfatase"/>
    <property type="match status" value="1"/>
</dbReference>
<dbReference type="RefSeq" id="WP_144884505.1">
    <property type="nucleotide sequence ID" value="NZ_VLLE01000002.1"/>
</dbReference>
<keyword evidence="4" id="KW-1185">Reference proteome</keyword>
<dbReference type="InterPro" id="IPR051043">
    <property type="entry name" value="Sulfatase_Mod_Factor_Kinase"/>
</dbReference>
<keyword evidence="1" id="KW-0732">Signal</keyword>
<dbReference type="InterPro" id="IPR016187">
    <property type="entry name" value="CTDL_fold"/>
</dbReference>
<dbReference type="PANTHER" id="PTHR23150:SF19">
    <property type="entry name" value="FORMYLGLYCINE-GENERATING ENZYME"/>
    <property type="match status" value="1"/>
</dbReference>
<dbReference type="EMBL" id="VLLE01000002">
    <property type="protein sequence ID" value="TWI85533.1"/>
    <property type="molecule type" value="Genomic_DNA"/>
</dbReference>
<feature type="domain" description="Sulfatase-modifying factor enzyme-like" evidence="2">
    <location>
        <begin position="60"/>
        <end position="367"/>
    </location>
</feature>
<evidence type="ECO:0000313" key="3">
    <source>
        <dbReference type="EMBL" id="TWI85533.1"/>
    </source>
</evidence>
<feature type="signal peptide" evidence="1">
    <location>
        <begin position="1"/>
        <end position="21"/>
    </location>
</feature>
<dbReference type="PANTHER" id="PTHR23150">
    <property type="entry name" value="SULFATASE MODIFYING FACTOR 1, 2"/>
    <property type="match status" value="1"/>
</dbReference>
<dbReference type="OrthoDB" id="9768004at2"/>
<dbReference type="SUPFAM" id="SSF56436">
    <property type="entry name" value="C-type lectin-like"/>
    <property type="match status" value="1"/>
</dbReference>
<comment type="caution">
    <text evidence="3">The sequence shown here is derived from an EMBL/GenBank/DDBJ whole genome shotgun (WGS) entry which is preliminary data.</text>
</comment>
<evidence type="ECO:0000259" key="2">
    <source>
        <dbReference type="Pfam" id="PF03781"/>
    </source>
</evidence>
<evidence type="ECO:0000256" key="1">
    <source>
        <dbReference type="SAM" id="SignalP"/>
    </source>
</evidence>
<gene>
    <name evidence="3" type="ORF">IQ13_0696</name>
</gene>
<dbReference type="InterPro" id="IPR042095">
    <property type="entry name" value="SUMF_sf"/>
</dbReference>
<reference evidence="3 4" key="1">
    <citation type="journal article" date="2015" name="Stand. Genomic Sci.">
        <title>Genomic Encyclopedia of Bacterial and Archaeal Type Strains, Phase III: the genomes of soil and plant-associated and newly described type strains.</title>
        <authorList>
            <person name="Whitman W.B."/>
            <person name="Woyke T."/>
            <person name="Klenk H.P."/>
            <person name="Zhou Y."/>
            <person name="Lilburn T.G."/>
            <person name="Beck B.J."/>
            <person name="De Vos P."/>
            <person name="Vandamme P."/>
            <person name="Eisen J.A."/>
            <person name="Garrity G."/>
            <person name="Hugenholtz P."/>
            <person name="Kyrpides N.C."/>
        </authorList>
    </citation>
    <scope>NUCLEOTIDE SEQUENCE [LARGE SCALE GENOMIC DNA]</scope>
    <source>
        <strain evidence="3 4">CGMCC 1.7271</strain>
    </source>
</reference>
<dbReference type="Proteomes" id="UP000316167">
    <property type="component" value="Unassembled WGS sequence"/>
</dbReference>